<dbReference type="AlphaFoldDB" id="A0A3Q2W7P4"/>
<keyword evidence="1" id="KW-0853">WD repeat</keyword>
<dbReference type="Pfam" id="PF00400">
    <property type="entry name" value="WD40"/>
    <property type="match status" value="2"/>
</dbReference>
<evidence type="ECO:0000313" key="4">
    <source>
        <dbReference type="Ensembl" id="ENSHBUP00000020991.1"/>
    </source>
</evidence>
<dbReference type="Ensembl" id="ENSHBUT00000030753.1">
    <property type="protein sequence ID" value="ENSHBUP00000020991.1"/>
    <property type="gene ID" value="ENSHBUG00000023299.1"/>
</dbReference>
<feature type="region of interest" description="Disordered" evidence="3">
    <location>
        <begin position="353"/>
        <end position="465"/>
    </location>
</feature>
<dbReference type="PANTHER" id="PTHR15574">
    <property type="entry name" value="WD REPEAT DOMAIN-CONTAINING FAMILY"/>
    <property type="match status" value="1"/>
</dbReference>
<keyword evidence="2" id="KW-0677">Repeat</keyword>
<evidence type="ECO:0000313" key="5">
    <source>
        <dbReference type="Proteomes" id="UP000264840"/>
    </source>
</evidence>
<dbReference type="InterPro" id="IPR001680">
    <property type="entry name" value="WD40_rpt"/>
</dbReference>
<dbReference type="SUPFAM" id="SSF50978">
    <property type="entry name" value="WD40 repeat-like"/>
    <property type="match status" value="1"/>
</dbReference>
<dbReference type="SMART" id="SM00320">
    <property type="entry name" value="WD40"/>
    <property type="match status" value="5"/>
</dbReference>
<reference evidence="4" key="2">
    <citation type="submission" date="2025-09" db="UniProtKB">
        <authorList>
            <consortium name="Ensembl"/>
        </authorList>
    </citation>
    <scope>IDENTIFICATION</scope>
</reference>
<feature type="region of interest" description="Disordered" evidence="3">
    <location>
        <begin position="287"/>
        <end position="339"/>
    </location>
</feature>
<organism evidence="4 5">
    <name type="scientific">Haplochromis burtoni</name>
    <name type="common">Burton's mouthbrooder</name>
    <name type="synonym">Chromis burtoni</name>
    <dbReference type="NCBI Taxonomy" id="8153"/>
    <lineage>
        <taxon>Eukaryota</taxon>
        <taxon>Metazoa</taxon>
        <taxon>Chordata</taxon>
        <taxon>Craniata</taxon>
        <taxon>Vertebrata</taxon>
        <taxon>Euteleostomi</taxon>
        <taxon>Actinopterygii</taxon>
        <taxon>Neopterygii</taxon>
        <taxon>Teleostei</taxon>
        <taxon>Neoteleostei</taxon>
        <taxon>Acanthomorphata</taxon>
        <taxon>Ovalentaria</taxon>
        <taxon>Cichlomorphae</taxon>
        <taxon>Cichliformes</taxon>
        <taxon>Cichlidae</taxon>
        <taxon>African cichlids</taxon>
        <taxon>Pseudocrenilabrinae</taxon>
        <taxon>Haplochromini</taxon>
        <taxon>Haplochromis</taxon>
    </lineage>
</organism>
<dbReference type="InterPro" id="IPR036322">
    <property type="entry name" value="WD40_repeat_dom_sf"/>
</dbReference>
<dbReference type="GO" id="GO:0005737">
    <property type="term" value="C:cytoplasm"/>
    <property type="evidence" value="ECO:0007669"/>
    <property type="project" value="TreeGrafter"/>
</dbReference>
<dbReference type="InterPro" id="IPR045151">
    <property type="entry name" value="DCAF8"/>
</dbReference>
<evidence type="ECO:0000256" key="2">
    <source>
        <dbReference type="ARBA" id="ARBA00022737"/>
    </source>
</evidence>
<dbReference type="Gene3D" id="2.130.10.10">
    <property type="entry name" value="YVTN repeat-like/Quinoprotein amine dehydrogenase"/>
    <property type="match status" value="1"/>
</dbReference>
<dbReference type="Proteomes" id="UP000264840">
    <property type="component" value="Unplaced"/>
</dbReference>
<dbReference type="GO" id="GO:0045944">
    <property type="term" value="P:positive regulation of transcription by RNA polymerase II"/>
    <property type="evidence" value="ECO:0007669"/>
    <property type="project" value="TreeGrafter"/>
</dbReference>
<sequence length="704" mass="79444">MVTMSCTGNLVWDVNKRLIGYSEPNAIRTNYLGRREFVQRLKLEATLNVHDGCVNTISWNDTGEYILSGSDDTFLVITNPYNKKVKKSIRSGHRANIFSAKFMPHTNDQEIISCSGDGIIYYTHTEKSPEYNRQCQFTCHYGTAYEIMTVPNDPYTFLSCGEDGTVRWFDLRMKTSCTKEDCKDDILINCRRAATSISISPLVPYYLAVGCSDSSVRIYDRRMLGTRATGNYMGRGTTGMCVRFVPAHLANKSCRVTSLCYSEDGQEVLVSYSSDYIYLFNPKDDQARELKGPSEERREELRQPPVKRLRLRGDWSDTGPRARPESERERDGEQSPNVSLMQRMSDMLSRWFEEASEAQSSRGTRPQTRPRGTALRPEGTLNAPAATTGDSSQESSAPERPVGTDSPEGHHQQSQHLLLPAHHQWRPRPLLPPLSRRPPTQSSGVRVTQLGPRRPRPPLSPHSQQPKLQLHLLMNLLLHQPAASHPSPPPLPPVDPVQQSLSSACTTAQREPPPALSNWTSLMSGAAARPVRWAVEAPKHQKLQLYRAERVCRQRARYQSRNQHVMPPAPVPPAAQQLRYQQRAPLRETAWRLRRRRGVSRKVQRTGQGAVGEQSPLQRRGRRAWRARVSPHAATRTLMTVMMILFLSPPQGSEDRGRGVFESIMFLTTSKEKLCLNAGDHFAFLGSVKKRVGVPILEFVMLCC</sequence>
<dbReference type="PANTHER" id="PTHR15574:SF39">
    <property type="entry name" value="DDB1- AND CUL4-ASSOCIATED FACTOR 6"/>
    <property type="match status" value="1"/>
</dbReference>
<proteinExistence type="predicted"/>
<dbReference type="GeneTree" id="ENSGT00950000182900"/>
<dbReference type="InterPro" id="IPR015943">
    <property type="entry name" value="WD40/YVTN_repeat-like_dom_sf"/>
</dbReference>
<evidence type="ECO:0000256" key="3">
    <source>
        <dbReference type="SAM" id="MobiDB-lite"/>
    </source>
</evidence>
<accession>A0A3Q2W7P4</accession>
<dbReference type="GO" id="GO:0080008">
    <property type="term" value="C:Cul4-RING E3 ubiquitin ligase complex"/>
    <property type="evidence" value="ECO:0007669"/>
    <property type="project" value="TreeGrafter"/>
</dbReference>
<feature type="compositionally biased region" description="Basic and acidic residues" evidence="3">
    <location>
        <begin position="287"/>
        <end position="302"/>
    </location>
</feature>
<protein>
    <submittedName>
        <fullName evidence="4">Ddb1 and cul4 associated factor 6</fullName>
    </submittedName>
</protein>
<feature type="compositionally biased region" description="Low complexity" evidence="3">
    <location>
        <begin position="362"/>
        <end position="373"/>
    </location>
</feature>
<feature type="region of interest" description="Disordered" evidence="3">
    <location>
        <begin position="597"/>
        <end position="629"/>
    </location>
</feature>
<keyword evidence="5" id="KW-1185">Reference proteome</keyword>
<reference evidence="4" key="1">
    <citation type="submission" date="2025-08" db="UniProtKB">
        <authorList>
            <consortium name="Ensembl"/>
        </authorList>
    </citation>
    <scope>IDENTIFICATION</scope>
</reference>
<name>A0A3Q2W7P4_HAPBU</name>
<evidence type="ECO:0000256" key="1">
    <source>
        <dbReference type="ARBA" id="ARBA00022574"/>
    </source>
</evidence>
<feature type="compositionally biased region" description="Basic and acidic residues" evidence="3">
    <location>
        <begin position="311"/>
        <end position="333"/>
    </location>
</feature>